<sequence>MATNLNTQSAEPKSAVATLRAELAKPNNIVVCPGVYDGLTAHLALRTGFNCLYMTGAGMTMSRLGMPDLGVATLNDMRDSAAMIASLDPSVPLIADADTGYGGPLMVGRTVAQYMQAGVAALHLEDQIQSKRCGHLLNKQVVPEEEFVTRIRAAVMARDRAPGDILIIARTDALQTDGYEAARDRLKAAIVVGADIAFPEGIASKEQARQFCEDLSPTPVLYNCVAGGVSPQLSAEEAKDLGFKIIIYPASCLAPVFESVTKALRTLKDDGAPPNPEPGSAGSPKTLFEAVGLRECIKFDMAAGGSLYSGGV</sequence>
<dbReference type="Pfam" id="PF13714">
    <property type="entry name" value="PEP_mutase"/>
    <property type="match status" value="1"/>
</dbReference>
<dbReference type="Gene3D" id="3.20.20.60">
    <property type="entry name" value="Phosphoenolpyruvate-binding domains"/>
    <property type="match status" value="1"/>
</dbReference>
<comment type="catalytic activity">
    <reaction evidence="1">
        <text>(2S,3R)-3-hydroxybutane-1,2,3-tricarboxylate = pyruvate + succinate</text>
        <dbReference type="Rhea" id="RHEA:16809"/>
        <dbReference type="ChEBI" id="CHEBI:15361"/>
        <dbReference type="ChEBI" id="CHEBI:30031"/>
        <dbReference type="ChEBI" id="CHEBI:57429"/>
        <dbReference type="EC" id="4.1.3.30"/>
    </reaction>
</comment>
<organism evidence="2 3">
    <name type="scientific">Cladobotryum mycophilum</name>
    <dbReference type="NCBI Taxonomy" id="491253"/>
    <lineage>
        <taxon>Eukaryota</taxon>
        <taxon>Fungi</taxon>
        <taxon>Dikarya</taxon>
        <taxon>Ascomycota</taxon>
        <taxon>Pezizomycotina</taxon>
        <taxon>Sordariomycetes</taxon>
        <taxon>Hypocreomycetidae</taxon>
        <taxon>Hypocreales</taxon>
        <taxon>Hypocreaceae</taxon>
        <taxon>Cladobotryum</taxon>
    </lineage>
</organism>
<dbReference type="InterPro" id="IPR018523">
    <property type="entry name" value="Isocitrate_lyase_ph_CS"/>
</dbReference>
<dbReference type="PANTHER" id="PTHR42905:SF2">
    <property type="entry name" value="PHOSPHOENOLPYRUVATE CARBOXYLASE FAMILY PROTEIN"/>
    <property type="match status" value="1"/>
</dbReference>
<dbReference type="GO" id="GO:0016829">
    <property type="term" value="F:lyase activity"/>
    <property type="evidence" value="ECO:0007669"/>
    <property type="project" value="UniProtKB-KW"/>
</dbReference>
<protein>
    <submittedName>
        <fullName evidence="2">2,3-dimethylmalate lyase</fullName>
    </submittedName>
</protein>
<evidence type="ECO:0000313" key="2">
    <source>
        <dbReference type="EMBL" id="KAK5996402.1"/>
    </source>
</evidence>
<dbReference type="PANTHER" id="PTHR42905">
    <property type="entry name" value="PHOSPHOENOLPYRUVATE CARBOXYLASE"/>
    <property type="match status" value="1"/>
</dbReference>
<dbReference type="InterPro" id="IPR039556">
    <property type="entry name" value="ICL/PEPM"/>
</dbReference>
<name>A0ABR0SW59_9HYPO</name>
<reference evidence="2 3" key="1">
    <citation type="submission" date="2024-01" db="EMBL/GenBank/DDBJ databases">
        <title>Complete genome of Cladobotryum mycophilum ATHUM6906.</title>
        <authorList>
            <person name="Christinaki A.C."/>
            <person name="Myridakis A.I."/>
            <person name="Kouvelis V.N."/>
        </authorList>
    </citation>
    <scope>NUCLEOTIDE SEQUENCE [LARGE SCALE GENOMIC DNA]</scope>
    <source>
        <strain evidence="2 3">ATHUM6906</strain>
    </source>
</reference>
<keyword evidence="2" id="KW-0456">Lyase</keyword>
<evidence type="ECO:0000256" key="1">
    <source>
        <dbReference type="ARBA" id="ARBA00001050"/>
    </source>
</evidence>
<dbReference type="InterPro" id="IPR015813">
    <property type="entry name" value="Pyrv/PenolPyrv_kinase-like_dom"/>
</dbReference>
<dbReference type="Proteomes" id="UP001338125">
    <property type="component" value="Unassembled WGS sequence"/>
</dbReference>
<proteinExistence type="predicted"/>
<accession>A0ABR0SW59</accession>
<dbReference type="EMBL" id="JAVFKD010000002">
    <property type="protein sequence ID" value="KAK5996402.1"/>
    <property type="molecule type" value="Genomic_DNA"/>
</dbReference>
<dbReference type="InterPro" id="IPR040442">
    <property type="entry name" value="Pyrv_kinase-like_dom_sf"/>
</dbReference>
<dbReference type="SUPFAM" id="SSF51621">
    <property type="entry name" value="Phosphoenolpyruvate/pyruvate domain"/>
    <property type="match status" value="1"/>
</dbReference>
<comment type="caution">
    <text evidence="2">The sequence shown here is derived from an EMBL/GenBank/DDBJ whole genome shotgun (WGS) entry which is preliminary data.</text>
</comment>
<keyword evidence="3" id="KW-1185">Reference proteome</keyword>
<gene>
    <name evidence="2" type="ORF">PT974_01736</name>
</gene>
<dbReference type="PROSITE" id="PS00161">
    <property type="entry name" value="ISOCITRATE_LYASE"/>
    <property type="match status" value="1"/>
</dbReference>
<evidence type="ECO:0000313" key="3">
    <source>
        <dbReference type="Proteomes" id="UP001338125"/>
    </source>
</evidence>
<dbReference type="CDD" id="cd00377">
    <property type="entry name" value="ICL_PEPM"/>
    <property type="match status" value="1"/>
</dbReference>